<keyword evidence="6 14" id="KW-0812">Transmembrane</keyword>
<reference evidence="20" key="1">
    <citation type="submission" date="2021-04" db="EMBL/GenBank/DDBJ databases">
        <authorList>
            <person name="Karlyshev A.V."/>
        </authorList>
    </citation>
    <scope>NUCLEOTIDE SEQUENCE</scope>
    <source>
        <strain evidence="20">LMG 29479</strain>
    </source>
</reference>
<feature type="domain" description="Nucleotidyl transferase" evidence="17">
    <location>
        <begin position="2"/>
        <end position="161"/>
    </location>
</feature>
<dbReference type="AlphaFoldDB" id="A0A8J7VRF0"/>
<feature type="domain" description="TonB-dependent receptor plug" evidence="19">
    <location>
        <begin position="225"/>
        <end position="325"/>
    </location>
</feature>
<comment type="caution">
    <text evidence="20">The sequence shown here is derived from an EMBL/GenBank/DDBJ whole genome shotgun (WGS) entry which is preliminary data.</text>
</comment>
<dbReference type="GO" id="GO:0009279">
    <property type="term" value="C:cell outer membrane"/>
    <property type="evidence" value="ECO:0007669"/>
    <property type="project" value="UniProtKB-SubCell"/>
</dbReference>
<evidence type="ECO:0000259" key="18">
    <source>
        <dbReference type="Pfam" id="PF00593"/>
    </source>
</evidence>
<protein>
    <submittedName>
        <fullName evidence="20">TonB-dependent siderophore receptor</fullName>
    </submittedName>
</protein>
<organism evidence="20">
    <name type="scientific">Coralloluteibacterium stylophorae</name>
    <dbReference type="NCBI Taxonomy" id="1776034"/>
    <lineage>
        <taxon>Bacteria</taxon>
        <taxon>Pseudomonadati</taxon>
        <taxon>Pseudomonadota</taxon>
        <taxon>Gammaproteobacteria</taxon>
        <taxon>Lysobacterales</taxon>
        <taxon>Lysobacteraceae</taxon>
        <taxon>Coralloluteibacterium</taxon>
    </lineage>
</organism>
<evidence type="ECO:0000256" key="15">
    <source>
        <dbReference type="PROSITE-ProRule" id="PRU10144"/>
    </source>
</evidence>
<dbReference type="CDD" id="cd01347">
    <property type="entry name" value="ligand_gated_channel"/>
    <property type="match status" value="1"/>
</dbReference>
<evidence type="ECO:0000256" key="5">
    <source>
        <dbReference type="ARBA" id="ARBA00022496"/>
    </source>
</evidence>
<dbReference type="SUPFAM" id="SSF56935">
    <property type="entry name" value="Porins"/>
    <property type="match status" value="1"/>
</dbReference>
<dbReference type="Pfam" id="PF00593">
    <property type="entry name" value="TonB_dep_Rec_b-barrel"/>
    <property type="match status" value="1"/>
</dbReference>
<keyword evidence="13 14" id="KW-0998">Cell outer membrane</keyword>
<dbReference type="InterPro" id="IPR029044">
    <property type="entry name" value="Nucleotide-diphossugar_trans"/>
</dbReference>
<evidence type="ECO:0000256" key="4">
    <source>
        <dbReference type="ARBA" id="ARBA00022452"/>
    </source>
</evidence>
<name>A0A8J7VRF0_9GAMM</name>
<feature type="domain" description="TonB-dependent receptor-like beta-barrel" evidence="18">
    <location>
        <begin position="439"/>
        <end position="842"/>
    </location>
</feature>
<evidence type="ECO:0000256" key="11">
    <source>
        <dbReference type="ARBA" id="ARBA00023136"/>
    </source>
</evidence>
<dbReference type="Pfam" id="PF07715">
    <property type="entry name" value="Plug"/>
    <property type="match status" value="1"/>
</dbReference>
<dbReference type="InterPro" id="IPR010917">
    <property type="entry name" value="TonB_rcpt_CS"/>
</dbReference>
<dbReference type="PANTHER" id="PTHR32552:SF74">
    <property type="entry name" value="HYDROXAMATE SIDEROPHORE RECEPTOR FHUE"/>
    <property type="match status" value="1"/>
</dbReference>
<evidence type="ECO:0000256" key="9">
    <source>
        <dbReference type="ARBA" id="ARBA00023065"/>
    </source>
</evidence>
<dbReference type="InterPro" id="IPR039426">
    <property type="entry name" value="TonB-dep_rcpt-like"/>
</dbReference>
<keyword evidence="3 14" id="KW-0813">Transport</keyword>
<dbReference type="InterPro" id="IPR036942">
    <property type="entry name" value="Beta-barrel_TonB_sf"/>
</dbReference>
<gene>
    <name evidence="20" type="ORF">KB893_04180</name>
</gene>
<keyword evidence="5" id="KW-0410">Iron transport</keyword>
<dbReference type="PROSITE" id="PS01156">
    <property type="entry name" value="TONB_DEPENDENT_REC_2"/>
    <property type="match status" value="1"/>
</dbReference>
<dbReference type="InterPro" id="IPR005835">
    <property type="entry name" value="NTP_transferase_dom"/>
</dbReference>
<keyword evidence="7" id="KW-0732">Signal</keyword>
<dbReference type="GO" id="GO:0015891">
    <property type="term" value="P:siderophore transport"/>
    <property type="evidence" value="ECO:0007669"/>
    <property type="project" value="InterPro"/>
</dbReference>
<keyword evidence="11 14" id="KW-0472">Membrane</keyword>
<dbReference type="InterPro" id="IPR037066">
    <property type="entry name" value="Plug_dom_sf"/>
</dbReference>
<evidence type="ECO:0000256" key="14">
    <source>
        <dbReference type="PROSITE-ProRule" id="PRU01360"/>
    </source>
</evidence>
<keyword evidence="9" id="KW-0406">Ion transport</keyword>
<evidence type="ECO:0000256" key="16">
    <source>
        <dbReference type="RuleBase" id="RU003357"/>
    </source>
</evidence>
<dbReference type="InterPro" id="IPR012910">
    <property type="entry name" value="Plug_dom"/>
</dbReference>
<keyword evidence="8" id="KW-0408">Iron</keyword>
<evidence type="ECO:0000256" key="2">
    <source>
        <dbReference type="ARBA" id="ARBA00009810"/>
    </source>
</evidence>
<evidence type="ECO:0000256" key="7">
    <source>
        <dbReference type="ARBA" id="ARBA00022729"/>
    </source>
</evidence>
<evidence type="ECO:0000313" key="20">
    <source>
        <dbReference type="EMBL" id="MBR0561720.1"/>
    </source>
</evidence>
<keyword evidence="4 14" id="KW-1134">Transmembrane beta strand</keyword>
<evidence type="ECO:0000256" key="1">
    <source>
        <dbReference type="ARBA" id="ARBA00004571"/>
    </source>
</evidence>
<comment type="similarity">
    <text evidence="2 14 16">Belongs to the TonB-dependent receptor family.</text>
</comment>
<sequence>MKVVIFAGGYGSRLSEETALRPKPMVEVGGHPIIWHIMKIYAAYGFRDFVILGGYKVEFIKNYFLNYCAINSDFTVDLRSGKLLWQQARNEDWTVTVLDTGLETMTAGRHSRARSVIGSERFLLTYGDGVSDVDLAALIAQHEASGDWVTLTAVTQPGRYGALALAIGLALGAVPAGAMAAPQTVGNPDAVEDSDLSPTQLDAILVVAQRAERVSNGATNLDIAIKDTPQSISVVSQEQMQRFGADSLNEALRLATGIQVEEWETNRTNFTARGFDIANTQIDGVGLPNGWGIVTGAQDTFGYEKLEVIRGANGLLTGVGNAAGTINYVRKRPTNTAQGQAGLSWGSWGTVRGEVDYSTPFTADGTWAGRIVAAHEQGDSYLRDKEDERDFIYGVVDGQIGDNGTLTLGYSWQDARTDGNMWGALAFMYSDGTQAEWDRGASTTQDWTYWDTTTQTAFVEYAHQLGADWLLKLTYNRRDIRNDDRLFYATDYAGTGLEPGTNLGLYGYPWGGNDELEADLGTATLNGHFDLFGRDQELMLGVSWSRSEQTNNEYAGALCGEVVCGYLPMPAFPWDGDVVPEPVWGEDSVYSTLNERLKRAYGATRLSLTDRFKAVLGFNYAEYHRDGVNYGVAFNQTENETSPYAGLTFDFTDRVLGYVSYSDIYQPQSQSDAEGRYLDPTQGKNYEIGAKAEWLDRRLLTTLAVFRAEQNGLATAAGYNDNNQLYYTGVDVESKGVELEATGRINDHVDLLFGYTALRLTGQDGDDTYSWVPRRTANLMLSARMPDYEALSFGIGGRWQSDISNVETSGFTVRQDSYAVFNGFVAWDFVPDATLRLNVNNIGDETYINTLRYSGYYGAPRNYMLSLNWRF</sequence>
<evidence type="ECO:0000259" key="19">
    <source>
        <dbReference type="Pfam" id="PF07715"/>
    </source>
</evidence>
<dbReference type="Gene3D" id="3.90.550.10">
    <property type="entry name" value="Spore Coat Polysaccharide Biosynthesis Protein SpsA, Chain A"/>
    <property type="match status" value="1"/>
</dbReference>
<keyword evidence="12 20" id="KW-0675">Receptor</keyword>
<dbReference type="InterPro" id="IPR000531">
    <property type="entry name" value="Beta-barrel_TonB"/>
</dbReference>
<evidence type="ECO:0000256" key="12">
    <source>
        <dbReference type="ARBA" id="ARBA00023170"/>
    </source>
</evidence>
<evidence type="ECO:0000256" key="10">
    <source>
        <dbReference type="ARBA" id="ARBA00023077"/>
    </source>
</evidence>
<dbReference type="InterPro" id="IPR010105">
    <property type="entry name" value="TonB_sidphr_rcpt"/>
</dbReference>
<evidence type="ECO:0000256" key="8">
    <source>
        <dbReference type="ARBA" id="ARBA00023004"/>
    </source>
</evidence>
<accession>A0A8J7VRF0</accession>
<evidence type="ECO:0000259" key="17">
    <source>
        <dbReference type="Pfam" id="PF00483"/>
    </source>
</evidence>
<dbReference type="Gene3D" id="2.170.130.10">
    <property type="entry name" value="TonB-dependent receptor, plug domain"/>
    <property type="match status" value="1"/>
</dbReference>
<dbReference type="Gene3D" id="2.40.170.20">
    <property type="entry name" value="TonB-dependent receptor, beta-barrel domain"/>
    <property type="match status" value="1"/>
</dbReference>
<evidence type="ECO:0000256" key="6">
    <source>
        <dbReference type="ARBA" id="ARBA00022692"/>
    </source>
</evidence>
<dbReference type="PANTHER" id="PTHR32552">
    <property type="entry name" value="FERRICHROME IRON RECEPTOR-RELATED"/>
    <property type="match status" value="1"/>
</dbReference>
<dbReference type="NCBIfam" id="TIGR01783">
    <property type="entry name" value="TonB-siderophor"/>
    <property type="match status" value="1"/>
</dbReference>
<feature type="short sequence motif" description="TonB C-terminal box" evidence="15">
    <location>
        <begin position="854"/>
        <end position="871"/>
    </location>
</feature>
<evidence type="ECO:0000256" key="3">
    <source>
        <dbReference type="ARBA" id="ARBA00022448"/>
    </source>
</evidence>
<dbReference type="GO" id="GO:0015344">
    <property type="term" value="F:siderophore uptake transmembrane transporter activity"/>
    <property type="evidence" value="ECO:0007669"/>
    <property type="project" value="TreeGrafter"/>
</dbReference>
<evidence type="ECO:0000256" key="13">
    <source>
        <dbReference type="ARBA" id="ARBA00023237"/>
    </source>
</evidence>
<dbReference type="PROSITE" id="PS52016">
    <property type="entry name" value="TONB_DEPENDENT_REC_3"/>
    <property type="match status" value="1"/>
</dbReference>
<keyword evidence="10 16" id="KW-0798">TonB box</keyword>
<dbReference type="GO" id="GO:0038023">
    <property type="term" value="F:signaling receptor activity"/>
    <property type="evidence" value="ECO:0007669"/>
    <property type="project" value="InterPro"/>
</dbReference>
<dbReference type="SUPFAM" id="SSF53448">
    <property type="entry name" value="Nucleotide-diphospho-sugar transferases"/>
    <property type="match status" value="1"/>
</dbReference>
<proteinExistence type="inferred from homology"/>
<comment type="subcellular location">
    <subcellularLocation>
        <location evidence="1 14">Cell outer membrane</location>
        <topology evidence="1 14">Multi-pass membrane protein</topology>
    </subcellularLocation>
</comment>
<dbReference type="EMBL" id="JAGQFT010000019">
    <property type="protein sequence ID" value="MBR0561720.1"/>
    <property type="molecule type" value="Genomic_DNA"/>
</dbReference>
<dbReference type="Pfam" id="PF00483">
    <property type="entry name" value="NTP_transferase"/>
    <property type="match status" value="1"/>
</dbReference>